<organism evidence="3 4">
    <name type="scientific">Asanoa ishikariensis</name>
    <dbReference type="NCBI Taxonomy" id="137265"/>
    <lineage>
        <taxon>Bacteria</taxon>
        <taxon>Bacillati</taxon>
        <taxon>Actinomycetota</taxon>
        <taxon>Actinomycetes</taxon>
        <taxon>Micromonosporales</taxon>
        <taxon>Micromonosporaceae</taxon>
        <taxon>Asanoa</taxon>
    </lineage>
</organism>
<dbReference type="STRING" id="137265.SAMN05421684_4337"/>
<keyword evidence="2" id="KW-0732">Signal</keyword>
<feature type="region of interest" description="Disordered" evidence="1">
    <location>
        <begin position="22"/>
        <end position="96"/>
    </location>
</feature>
<evidence type="ECO:0000313" key="3">
    <source>
        <dbReference type="EMBL" id="SDZ30441.1"/>
    </source>
</evidence>
<dbReference type="RefSeq" id="WP_090795485.1">
    <property type="nucleotide sequence ID" value="NZ_BOND01000020.1"/>
</dbReference>
<proteinExistence type="predicted"/>
<keyword evidence="4" id="KW-1185">Reference proteome</keyword>
<feature type="compositionally biased region" description="Low complexity" evidence="1">
    <location>
        <begin position="22"/>
        <end position="42"/>
    </location>
</feature>
<evidence type="ECO:0000256" key="1">
    <source>
        <dbReference type="SAM" id="MobiDB-lite"/>
    </source>
</evidence>
<feature type="chain" id="PRO_5011650564" evidence="2">
    <location>
        <begin position="25"/>
        <end position="96"/>
    </location>
</feature>
<reference evidence="4" key="1">
    <citation type="submission" date="2016-10" db="EMBL/GenBank/DDBJ databases">
        <authorList>
            <person name="Varghese N."/>
            <person name="Submissions S."/>
        </authorList>
    </citation>
    <scope>NUCLEOTIDE SEQUENCE [LARGE SCALE GENOMIC DNA]</scope>
    <source>
        <strain evidence="4">DSM 44718</strain>
    </source>
</reference>
<protein>
    <submittedName>
        <fullName evidence="3">Uncharacterized protein</fullName>
    </submittedName>
</protein>
<evidence type="ECO:0000256" key="2">
    <source>
        <dbReference type="SAM" id="SignalP"/>
    </source>
</evidence>
<accession>A0A1H3RYU2</accession>
<dbReference type="AlphaFoldDB" id="A0A1H3RYU2"/>
<evidence type="ECO:0000313" key="4">
    <source>
        <dbReference type="Proteomes" id="UP000199632"/>
    </source>
</evidence>
<dbReference type="Proteomes" id="UP000199632">
    <property type="component" value="Unassembled WGS sequence"/>
</dbReference>
<feature type="signal peptide" evidence="2">
    <location>
        <begin position="1"/>
        <end position="24"/>
    </location>
</feature>
<gene>
    <name evidence="3" type="ORF">SAMN05421684_4337</name>
</gene>
<name>A0A1H3RYU2_9ACTN</name>
<sequence length="96" mass="9337">MTGLAALALAVGIGVSAIATPAAAAAPVPSAPASAPAEAGSATTQRPSARTERVVPAWPLAEATEAPTPVRTVRPASAHPEQTAPRAPPADDGTAR</sequence>
<dbReference type="EMBL" id="FNQB01000002">
    <property type="protein sequence ID" value="SDZ30441.1"/>
    <property type="molecule type" value="Genomic_DNA"/>
</dbReference>